<evidence type="ECO:0000256" key="8">
    <source>
        <dbReference type="SAM" id="Phobius"/>
    </source>
</evidence>
<evidence type="ECO:0000256" key="3">
    <source>
        <dbReference type="ARBA" id="ARBA00022475"/>
    </source>
</evidence>
<organism evidence="10 11">
    <name type="scientific">Nonomuraea guangzhouensis</name>
    <dbReference type="NCBI Taxonomy" id="1291555"/>
    <lineage>
        <taxon>Bacteria</taxon>
        <taxon>Bacillati</taxon>
        <taxon>Actinomycetota</taxon>
        <taxon>Actinomycetes</taxon>
        <taxon>Streptosporangiales</taxon>
        <taxon>Streptosporangiaceae</taxon>
        <taxon>Nonomuraea</taxon>
    </lineage>
</organism>
<sequence>MSLSPDYPGRRPGTDLAEHLSLLRRRWLPFLGLLLAGGTAGLALLRVTPPAYTATTQVLVAPVGVQDQSNQVTNRQREPLNLDTEAQIAQSSVVAAKAAKELKTSTPEPVEVSVPPNSAVLWISVTAADPAVAAAQSQAYAQAYLANRTESAQATMTAQQRAMLAKLRQVNTALDTVIKELARLGKGTIEHTIAAHRQSVLNRQAYSLTLKYDALKTVAVTPGSIISQATPPTVPSSPSLPLYLGTGLMIGLLLGTAAAYVRDRLDTRLRTAADVERLTGLPVLGDLSDPPARGVPNDLAAAVVAACPGKRLLIRAIPAELGATQVLGPLARTAPLSLLTGSDVGDLARADAALLLVGLGRATSGQADAAVRHLGRHNVPIIGVVTKTGPAPRHDARAGASLGKLVASGELDPGLSPETGPMTAFPQPPGTSP</sequence>
<dbReference type="RefSeq" id="WP_219534044.1">
    <property type="nucleotide sequence ID" value="NZ_JAHKRM010000020.1"/>
</dbReference>
<dbReference type="EMBL" id="JBHUCM010000048">
    <property type="protein sequence ID" value="MFD1545523.1"/>
    <property type="molecule type" value="Genomic_DNA"/>
</dbReference>
<accession>A0ABW4GSV2</accession>
<protein>
    <submittedName>
        <fullName evidence="10">YveK family protein</fullName>
    </submittedName>
</protein>
<name>A0ABW4GSV2_9ACTN</name>
<evidence type="ECO:0000256" key="4">
    <source>
        <dbReference type="ARBA" id="ARBA00022692"/>
    </source>
</evidence>
<keyword evidence="3" id="KW-1003">Cell membrane</keyword>
<feature type="transmembrane region" description="Helical" evidence="8">
    <location>
        <begin position="240"/>
        <end position="261"/>
    </location>
</feature>
<dbReference type="Pfam" id="PF02706">
    <property type="entry name" value="Wzz"/>
    <property type="match status" value="1"/>
</dbReference>
<evidence type="ECO:0000313" key="10">
    <source>
        <dbReference type="EMBL" id="MFD1545523.1"/>
    </source>
</evidence>
<keyword evidence="5 8" id="KW-1133">Transmembrane helix</keyword>
<evidence type="ECO:0000256" key="7">
    <source>
        <dbReference type="SAM" id="MobiDB-lite"/>
    </source>
</evidence>
<reference evidence="11" key="1">
    <citation type="journal article" date="2019" name="Int. J. Syst. Evol. Microbiol.">
        <title>The Global Catalogue of Microorganisms (GCM) 10K type strain sequencing project: providing services to taxonomists for standard genome sequencing and annotation.</title>
        <authorList>
            <consortium name="The Broad Institute Genomics Platform"/>
            <consortium name="The Broad Institute Genome Sequencing Center for Infectious Disease"/>
            <person name="Wu L."/>
            <person name="Ma J."/>
        </authorList>
    </citation>
    <scope>NUCLEOTIDE SEQUENCE [LARGE SCALE GENOMIC DNA]</scope>
    <source>
        <strain evidence="11">CGMCC 1.15399</strain>
    </source>
</reference>
<dbReference type="InterPro" id="IPR003856">
    <property type="entry name" value="LPS_length_determ_N"/>
</dbReference>
<feature type="region of interest" description="Disordered" evidence="7">
    <location>
        <begin position="407"/>
        <end position="433"/>
    </location>
</feature>
<evidence type="ECO:0000259" key="9">
    <source>
        <dbReference type="Pfam" id="PF02706"/>
    </source>
</evidence>
<gene>
    <name evidence="10" type="ORF">ACFSJ0_51380</name>
</gene>
<dbReference type="Proteomes" id="UP001597097">
    <property type="component" value="Unassembled WGS sequence"/>
</dbReference>
<evidence type="ECO:0000256" key="6">
    <source>
        <dbReference type="ARBA" id="ARBA00023136"/>
    </source>
</evidence>
<dbReference type="PANTHER" id="PTHR32309">
    <property type="entry name" value="TYROSINE-PROTEIN KINASE"/>
    <property type="match status" value="1"/>
</dbReference>
<dbReference type="PANTHER" id="PTHR32309:SF31">
    <property type="entry name" value="CAPSULAR EXOPOLYSACCHARIDE FAMILY"/>
    <property type="match status" value="1"/>
</dbReference>
<evidence type="ECO:0000256" key="1">
    <source>
        <dbReference type="ARBA" id="ARBA00004651"/>
    </source>
</evidence>
<comment type="subcellular location">
    <subcellularLocation>
        <location evidence="1">Cell membrane</location>
        <topology evidence="1">Multi-pass membrane protein</topology>
    </subcellularLocation>
</comment>
<comment type="caution">
    <text evidence="10">The sequence shown here is derived from an EMBL/GenBank/DDBJ whole genome shotgun (WGS) entry which is preliminary data.</text>
</comment>
<keyword evidence="6 8" id="KW-0472">Membrane</keyword>
<dbReference type="InterPro" id="IPR050445">
    <property type="entry name" value="Bact_polysacc_biosynth/exp"/>
</dbReference>
<comment type="similarity">
    <text evidence="2">Belongs to the CpsC/CapA family.</text>
</comment>
<proteinExistence type="inferred from homology"/>
<evidence type="ECO:0000256" key="2">
    <source>
        <dbReference type="ARBA" id="ARBA00006683"/>
    </source>
</evidence>
<keyword evidence="11" id="KW-1185">Reference proteome</keyword>
<feature type="domain" description="Polysaccharide chain length determinant N-terminal" evidence="9">
    <location>
        <begin position="15"/>
        <end position="102"/>
    </location>
</feature>
<evidence type="ECO:0000256" key="5">
    <source>
        <dbReference type="ARBA" id="ARBA00022989"/>
    </source>
</evidence>
<evidence type="ECO:0000313" key="11">
    <source>
        <dbReference type="Proteomes" id="UP001597097"/>
    </source>
</evidence>
<keyword evidence="4 8" id="KW-0812">Transmembrane</keyword>